<evidence type="ECO:0000256" key="1">
    <source>
        <dbReference type="SAM" id="Coils"/>
    </source>
</evidence>
<keyword evidence="3" id="KW-0132">Cell division</keyword>
<dbReference type="AlphaFoldDB" id="A0A937HG13"/>
<organism evidence="3 4">
    <name type="scientific">PS1 clade bacterium</name>
    <dbReference type="NCBI Taxonomy" id="2175152"/>
    <lineage>
        <taxon>Bacteria</taxon>
        <taxon>Pseudomonadati</taxon>
        <taxon>Pseudomonadota</taxon>
        <taxon>Alphaproteobacteria</taxon>
        <taxon>PS1 clade</taxon>
    </lineage>
</organism>
<sequence>MAEITVSVNSRPFQVVCRDGDEAQVTQLAEDFATRVAGTKKGNEKAGDSHLLVLTGLMLCNDVRDLKRDLEAVRREVAEAGESRAALSARVNEIEDVLSTALISAAEKIEAIVPDISPDTSNGTDSAPETPASST</sequence>
<keyword evidence="3" id="KW-0131">Cell cycle</keyword>
<accession>A0A937HG13</accession>
<dbReference type="Pfam" id="PF05164">
    <property type="entry name" value="ZapA"/>
    <property type="match status" value="1"/>
</dbReference>
<dbReference type="Proteomes" id="UP000785783">
    <property type="component" value="Unassembled WGS sequence"/>
</dbReference>
<feature type="region of interest" description="Disordered" evidence="2">
    <location>
        <begin position="114"/>
        <end position="135"/>
    </location>
</feature>
<dbReference type="GO" id="GO:0051301">
    <property type="term" value="P:cell division"/>
    <property type="evidence" value="ECO:0007669"/>
    <property type="project" value="UniProtKB-KW"/>
</dbReference>
<keyword evidence="1" id="KW-0175">Coiled coil</keyword>
<feature type="coiled-coil region" evidence="1">
    <location>
        <begin position="63"/>
        <end position="90"/>
    </location>
</feature>
<name>A0A937HG13_9PROT</name>
<protein>
    <submittedName>
        <fullName evidence="3">Cell division protein ZapA</fullName>
    </submittedName>
</protein>
<dbReference type="EMBL" id="JADHOK010000077">
    <property type="protein sequence ID" value="MBL6762151.1"/>
    <property type="molecule type" value="Genomic_DNA"/>
</dbReference>
<gene>
    <name evidence="3" type="primary">zapA</name>
    <name evidence="3" type="ORF">ISQ19_05585</name>
</gene>
<dbReference type="InterPro" id="IPR007838">
    <property type="entry name" value="Cell_div_ZapA-like"/>
</dbReference>
<reference evidence="3" key="1">
    <citation type="submission" date="2020-10" db="EMBL/GenBank/DDBJ databases">
        <title>Microbiome of the Black Sea water column analyzed by genome centric metagenomics.</title>
        <authorList>
            <person name="Cabello-Yeves P.J."/>
            <person name="Callieri C."/>
            <person name="Picazo A."/>
            <person name="Mehrshad M."/>
            <person name="Haro-Moreno J.M."/>
            <person name="Roda-Garcia J."/>
            <person name="Dzembekova N."/>
            <person name="Slabakova V."/>
            <person name="Slabakova N."/>
            <person name="Moncheva S."/>
            <person name="Rodriguez-Valera F."/>
        </authorList>
    </citation>
    <scope>NUCLEOTIDE SEQUENCE</scope>
    <source>
        <strain evidence="3">BS307-5m-G5</strain>
    </source>
</reference>
<evidence type="ECO:0000256" key="2">
    <source>
        <dbReference type="SAM" id="MobiDB-lite"/>
    </source>
</evidence>
<dbReference type="InterPro" id="IPR036192">
    <property type="entry name" value="Cell_div_ZapA-like_sf"/>
</dbReference>
<proteinExistence type="predicted"/>
<evidence type="ECO:0000313" key="3">
    <source>
        <dbReference type="EMBL" id="MBL6762151.1"/>
    </source>
</evidence>
<evidence type="ECO:0000313" key="4">
    <source>
        <dbReference type="Proteomes" id="UP000785783"/>
    </source>
</evidence>
<dbReference type="SUPFAM" id="SSF102829">
    <property type="entry name" value="Cell division protein ZapA-like"/>
    <property type="match status" value="1"/>
</dbReference>
<comment type="caution">
    <text evidence="3">The sequence shown here is derived from an EMBL/GenBank/DDBJ whole genome shotgun (WGS) entry which is preliminary data.</text>
</comment>
<feature type="compositionally biased region" description="Polar residues" evidence="2">
    <location>
        <begin position="118"/>
        <end position="135"/>
    </location>
</feature>